<dbReference type="EMBL" id="CP002382">
    <property type="protein sequence ID" value="AEP08597.1"/>
    <property type="molecule type" value="Genomic_DNA"/>
</dbReference>
<keyword evidence="4 5" id="KW-0720">Serine protease</keyword>
<evidence type="ECO:0000259" key="8">
    <source>
        <dbReference type="PROSITE" id="PS50106"/>
    </source>
</evidence>
<dbReference type="Pfam" id="PF17820">
    <property type="entry name" value="PDZ_6"/>
    <property type="match status" value="1"/>
</dbReference>
<dbReference type="AlphaFoldDB" id="G2KQ55"/>
<dbReference type="RefSeq" id="WP_014101820.1">
    <property type="nucleotide sequence ID" value="NC_016026.1"/>
</dbReference>
<dbReference type="SUPFAM" id="SSF52096">
    <property type="entry name" value="ClpP/crotonase"/>
    <property type="match status" value="1"/>
</dbReference>
<dbReference type="STRING" id="856793.MICA_251"/>
<keyword evidence="2 5" id="KW-0645">Protease</keyword>
<dbReference type="InterPro" id="IPR004447">
    <property type="entry name" value="Peptidase_S41A"/>
</dbReference>
<dbReference type="InterPro" id="IPR001478">
    <property type="entry name" value="PDZ"/>
</dbReference>
<dbReference type="CDD" id="cd07560">
    <property type="entry name" value="Peptidase_S41_CPP"/>
    <property type="match status" value="1"/>
</dbReference>
<feature type="chain" id="PRO_5003432693" evidence="7">
    <location>
        <begin position="21"/>
        <end position="514"/>
    </location>
</feature>
<dbReference type="InterPro" id="IPR036034">
    <property type="entry name" value="PDZ_sf"/>
</dbReference>
<dbReference type="InterPro" id="IPR005151">
    <property type="entry name" value="Tail-specific_protease"/>
</dbReference>
<dbReference type="Proteomes" id="UP000009286">
    <property type="component" value="Chromosome"/>
</dbReference>
<evidence type="ECO:0000256" key="2">
    <source>
        <dbReference type="ARBA" id="ARBA00022670"/>
    </source>
</evidence>
<dbReference type="GO" id="GO:0004175">
    <property type="term" value="F:endopeptidase activity"/>
    <property type="evidence" value="ECO:0007669"/>
    <property type="project" value="TreeGrafter"/>
</dbReference>
<evidence type="ECO:0000256" key="4">
    <source>
        <dbReference type="ARBA" id="ARBA00022825"/>
    </source>
</evidence>
<dbReference type="eggNOG" id="COG0793">
    <property type="taxonomic scope" value="Bacteria"/>
</dbReference>
<dbReference type="InterPro" id="IPR029045">
    <property type="entry name" value="ClpP/crotonase-like_dom_sf"/>
</dbReference>
<dbReference type="PANTHER" id="PTHR32060">
    <property type="entry name" value="TAIL-SPECIFIC PROTEASE"/>
    <property type="match status" value="1"/>
</dbReference>
<accession>G2KQ55</accession>
<feature type="signal peptide" evidence="7">
    <location>
        <begin position="1"/>
        <end position="20"/>
    </location>
</feature>
<feature type="domain" description="PDZ" evidence="8">
    <location>
        <begin position="151"/>
        <end position="222"/>
    </location>
</feature>
<dbReference type="Gene3D" id="3.90.226.10">
    <property type="entry name" value="2-enoyl-CoA Hydratase, Chain A, domain 1"/>
    <property type="match status" value="1"/>
</dbReference>
<name>G2KQ55_MICAA</name>
<dbReference type="PROSITE" id="PS50106">
    <property type="entry name" value="PDZ"/>
    <property type="match status" value="1"/>
</dbReference>
<proteinExistence type="inferred from homology"/>
<sequence>MTSTAKKLCALFLASSCVLGTGCVSVETTEPVANAQNTAPAEPVPTRYFKYDLMNRLLDDVAKESFANPQIDDMIRGAIDHVREMRSPDLANSSDAQIKALIDGEGISKDEHEKIIIDAITGALSRVSPHDYYVTPEEVRESIIGKSTLKGIGIIYQNDNRIGGLVIEDTADDGPAKAAGIKRGDIITKVENTSVAGKFNEAAEMILGEVGTPVTLSIIPRGETEEKTMTLKRSVVTFSSVRYNVIDNDIGYIRLRNFSDLSSFNTINDAIREMKQAHNGTPLRGFVLDLRNNPGGRVTLAARLANNFIDSETGVSVTVENKKFSYDEKITRGDILNGAPLAVLVNDATASAAEILSGALQDHKRATIVGTQSYGKGSVQSPIYLSRFDKNRDDAIRITTALYRLPSGAFLQGYGIMPDILVEGVEARLKEHERDKDRMIKNPDADKIAARKASQTCRVRDDFKTQIANDDLRLFSGEPDKTLLCAIDHLRRNSQYTITRPNTPAPDKSRAPNP</sequence>
<feature type="region of interest" description="Disordered" evidence="6">
    <location>
        <begin position="495"/>
        <end position="514"/>
    </location>
</feature>
<evidence type="ECO:0000256" key="7">
    <source>
        <dbReference type="SAM" id="SignalP"/>
    </source>
</evidence>
<dbReference type="Pfam" id="PF03572">
    <property type="entry name" value="Peptidase_S41"/>
    <property type="match status" value="1"/>
</dbReference>
<evidence type="ECO:0000256" key="1">
    <source>
        <dbReference type="ARBA" id="ARBA00009179"/>
    </source>
</evidence>
<evidence type="ECO:0000313" key="9">
    <source>
        <dbReference type="EMBL" id="AEP08597.1"/>
    </source>
</evidence>
<dbReference type="SUPFAM" id="SSF50156">
    <property type="entry name" value="PDZ domain-like"/>
    <property type="match status" value="1"/>
</dbReference>
<evidence type="ECO:0000256" key="5">
    <source>
        <dbReference type="RuleBase" id="RU004404"/>
    </source>
</evidence>
<keyword evidence="10" id="KW-1185">Reference proteome</keyword>
<dbReference type="OrthoDB" id="9812068at2"/>
<evidence type="ECO:0000313" key="10">
    <source>
        <dbReference type="Proteomes" id="UP000009286"/>
    </source>
</evidence>
<evidence type="ECO:0000256" key="3">
    <source>
        <dbReference type="ARBA" id="ARBA00022801"/>
    </source>
</evidence>
<evidence type="ECO:0000256" key="6">
    <source>
        <dbReference type="SAM" id="MobiDB-lite"/>
    </source>
</evidence>
<dbReference type="PROSITE" id="PS51257">
    <property type="entry name" value="PROKAR_LIPOPROTEIN"/>
    <property type="match status" value="1"/>
</dbReference>
<dbReference type="Gene3D" id="2.30.42.10">
    <property type="match status" value="1"/>
</dbReference>
<comment type="similarity">
    <text evidence="1 5">Belongs to the peptidase S41A family.</text>
</comment>
<dbReference type="GO" id="GO:0006508">
    <property type="term" value="P:proteolysis"/>
    <property type="evidence" value="ECO:0007669"/>
    <property type="project" value="UniProtKB-KW"/>
</dbReference>
<organism evidence="9 10">
    <name type="scientific">Micavibrio aeruginosavorus (strain ARL-13)</name>
    <dbReference type="NCBI Taxonomy" id="856793"/>
    <lineage>
        <taxon>Bacteria</taxon>
        <taxon>Pseudomonadati</taxon>
        <taxon>Bdellovibrionota</taxon>
        <taxon>Bdellovibrionia</taxon>
        <taxon>Bdellovibrionales</taxon>
        <taxon>Pseudobdellovibrionaceae</taxon>
        <taxon>Micavibrio</taxon>
    </lineage>
</organism>
<dbReference type="SMART" id="SM00228">
    <property type="entry name" value="PDZ"/>
    <property type="match status" value="1"/>
</dbReference>
<dbReference type="HOGENOM" id="CLU_017295_1_2_5"/>
<dbReference type="InterPro" id="IPR041489">
    <property type="entry name" value="PDZ_6"/>
</dbReference>
<dbReference type="PANTHER" id="PTHR32060:SF30">
    <property type="entry name" value="CARBOXY-TERMINAL PROCESSING PROTEASE CTPA"/>
    <property type="match status" value="1"/>
</dbReference>
<keyword evidence="7" id="KW-0732">Signal</keyword>
<dbReference type="Gene3D" id="3.30.750.44">
    <property type="match status" value="1"/>
</dbReference>
<dbReference type="GO" id="GO:0030288">
    <property type="term" value="C:outer membrane-bounded periplasmic space"/>
    <property type="evidence" value="ECO:0007669"/>
    <property type="project" value="TreeGrafter"/>
</dbReference>
<dbReference type="KEGG" id="mai:MICA_251"/>
<dbReference type="GO" id="GO:0007165">
    <property type="term" value="P:signal transduction"/>
    <property type="evidence" value="ECO:0007669"/>
    <property type="project" value="TreeGrafter"/>
</dbReference>
<reference evidence="9 10" key="1">
    <citation type="journal article" date="2011" name="BMC Genomics">
        <title>Genomic insights into an obligate epibiotic bacterial predator: Micavibrio aeruginosavorus ARL-13.</title>
        <authorList>
            <person name="Wang Z."/>
            <person name="Kadouri D."/>
            <person name="Wu M."/>
        </authorList>
    </citation>
    <scope>NUCLEOTIDE SEQUENCE [LARGE SCALE GENOMIC DNA]</scope>
    <source>
        <strain evidence="9 10">ARL-13</strain>
    </source>
</reference>
<dbReference type="CDD" id="cd06782">
    <property type="entry name" value="cpPDZ_CPP-like"/>
    <property type="match status" value="1"/>
</dbReference>
<protein>
    <submittedName>
        <fullName evidence="9">Peptidase S41 family protein</fullName>
    </submittedName>
</protein>
<dbReference type="NCBIfam" id="TIGR00225">
    <property type="entry name" value="prc"/>
    <property type="match status" value="1"/>
</dbReference>
<keyword evidence="3 5" id="KW-0378">Hydrolase</keyword>
<gene>
    <name evidence="9" type="ordered locus">MICA_251</name>
</gene>
<dbReference type="SMART" id="SM00245">
    <property type="entry name" value="TSPc"/>
    <property type="match status" value="1"/>
</dbReference>
<dbReference type="GO" id="GO:0008236">
    <property type="term" value="F:serine-type peptidase activity"/>
    <property type="evidence" value="ECO:0007669"/>
    <property type="project" value="UniProtKB-KW"/>
</dbReference>